<accession>A0A6A7N392</accession>
<dbReference type="Gene3D" id="2.60.40.4150">
    <property type="entry name" value="Type VI secretion system, lipoprotein SciN"/>
    <property type="match status" value="1"/>
</dbReference>
<evidence type="ECO:0000313" key="3">
    <source>
        <dbReference type="Proteomes" id="UP000440498"/>
    </source>
</evidence>
<dbReference type="NCBIfam" id="TIGR03352">
    <property type="entry name" value="VI_chp_3"/>
    <property type="match status" value="1"/>
</dbReference>
<dbReference type="Pfam" id="PF12790">
    <property type="entry name" value="T6SS-SciN"/>
    <property type="match status" value="1"/>
</dbReference>
<dbReference type="Proteomes" id="UP000440498">
    <property type="component" value="Unassembled WGS sequence"/>
</dbReference>
<comment type="caution">
    <text evidence="2">The sequence shown here is derived from an EMBL/GenBank/DDBJ whole genome shotgun (WGS) entry which is preliminary data.</text>
</comment>
<keyword evidence="2" id="KW-0449">Lipoprotein</keyword>
<keyword evidence="3" id="KW-1185">Reference proteome</keyword>
<feature type="signal peptide" evidence="1">
    <location>
        <begin position="1"/>
        <end position="26"/>
    </location>
</feature>
<protein>
    <submittedName>
        <fullName evidence="2">Type VI secretion system lipoprotein TssJ</fullName>
    </submittedName>
</protein>
<dbReference type="EMBL" id="WHUG01000005">
    <property type="protein sequence ID" value="MQA39503.1"/>
    <property type="molecule type" value="Genomic_DNA"/>
</dbReference>
<dbReference type="AlphaFoldDB" id="A0A6A7N392"/>
<dbReference type="InterPro" id="IPR017734">
    <property type="entry name" value="T6SS_SciN"/>
</dbReference>
<feature type="chain" id="PRO_5025550270" evidence="1">
    <location>
        <begin position="27"/>
        <end position="191"/>
    </location>
</feature>
<dbReference type="RefSeq" id="WP_152838797.1">
    <property type="nucleotide sequence ID" value="NZ_WHUG01000005.1"/>
</dbReference>
<keyword evidence="1" id="KW-0732">Signal</keyword>
<dbReference type="InterPro" id="IPR038706">
    <property type="entry name" value="Type_VI_SciN-like_sf"/>
</dbReference>
<sequence>MNAQKTIVIAGLLALQGCAAGSIAGAAMEIVGIRNPPELPDAQKPPRTVAIRLHASQNLNAGNGSQPLALAARIYKLRQTATFQQMTFDGFLSAHGERELLGNDLLEVKEVMLIPGQRYEVVEKVGREAYFIGVVALFRSPAEQRWRLAFAAGDAEKSGITIGLHACAMSVGAGSPAYGDAGKPLATVHCQ</sequence>
<reference evidence="2 3" key="1">
    <citation type="submission" date="2019-10" db="EMBL/GenBank/DDBJ databases">
        <title>Two novel species isolated from a subtropical stream in China.</title>
        <authorList>
            <person name="Lu H."/>
        </authorList>
    </citation>
    <scope>NUCLEOTIDE SEQUENCE [LARGE SCALE GENOMIC DNA]</scope>
    <source>
        <strain evidence="2 3">FT29W</strain>
    </source>
</reference>
<dbReference type="PANTHER" id="PTHR37625">
    <property type="entry name" value="OUTER MEMBRANE LIPOPROTEIN-RELATED"/>
    <property type="match status" value="1"/>
</dbReference>
<dbReference type="PROSITE" id="PS51257">
    <property type="entry name" value="PROKAR_LIPOPROTEIN"/>
    <property type="match status" value="1"/>
</dbReference>
<evidence type="ECO:0000256" key="1">
    <source>
        <dbReference type="SAM" id="SignalP"/>
    </source>
</evidence>
<name>A0A6A7N392_9BURK</name>
<proteinExistence type="predicted"/>
<gene>
    <name evidence="2" type="primary">tssJ</name>
    <name evidence="2" type="ORF">GEV02_15210</name>
</gene>
<dbReference type="PANTHER" id="PTHR37625:SF4">
    <property type="entry name" value="OUTER MEMBRANE LIPOPROTEIN"/>
    <property type="match status" value="1"/>
</dbReference>
<organism evidence="2 3">
    <name type="scientific">Rugamonas aquatica</name>
    <dbReference type="NCBI Taxonomy" id="2743357"/>
    <lineage>
        <taxon>Bacteria</taxon>
        <taxon>Pseudomonadati</taxon>
        <taxon>Pseudomonadota</taxon>
        <taxon>Betaproteobacteria</taxon>
        <taxon>Burkholderiales</taxon>
        <taxon>Oxalobacteraceae</taxon>
        <taxon>Telluria group</taxon>
        <taxon>Rugamonas</taxon>
    </lineage>
</organism>
<evidence type="ECO:0000313" key="2">
    <source>
        <dbReference type="EMBL" id="MQA39503.1"/>
    </source>
</evidence>